<organism evidence="4 5">
    <name type="scientific">Chrysochromulina tobinii</name>
    <dbReference type="NCBI Taxonomy" id="1460289"/>
    <lineage>
        <taxon>Eukaryota</taxon>
        <taxon>Haptista</taxon>
        <taxon>Haptophyta</taxon>
        <taxon>Prymnesiophyceae</taxon>
        <taxon>Prymnesiales</taxon>
        <taxon>Chrysochromulinaceae</taxon>
        <taxon>Chrysochromulina</taxon>
    </lineage>
</organism>
<dbReference type="GO" id="GO:0042254">
    <property type="term" value="P:ribosome biogenesis"/>
    <property type="evidence" value="ECO:0007669"/>
    <property type="project" value="InterPro"/>
</dbReference>
<evidence type="ECO:0000256" key="2">
    <source>
        <dbReference type="SAM" id="MobiDB-lite"/>
    </source>
</evidence>
<feature type="domain" description="CCAAT-binding factor" evidence="3">
    <location>
        <begin position="217"/>
        <end position="285"/>
    </location>
</feature>
<dbReference type="PANTHER" id="PTHR12455">
    <property type="entry name" value="NUCLEOLAR COMPLEX PROTEIN 4"/>
    <property type="match status" value="1"/>
</dbReference>
<dbReference type="GO" id="GO:0030692">
    <property type="term" value="C:Noc4p-Nop14p complex"/>
    <property type="evidence" value="ECO:0007669"/>
    <property type="project" value="TreeGrafter"/>
</dbReference>
<dbReference type="Proteomes" id="UP000037460">
    <property type="component" value="Unassembled WGS sequence"/>
</dbReference>
<evidence type="ECO:0000313" key="5">
    <source>
        <dbReference type="Proteomes" id="UP000037460"/>
    </source>
</evidence>
<keyword evidence="5" id="KW-1185">Reference proteome</keyword>
<dbReference type="Pfam" id="PF03914">
    <property type="entry name" value="CBF"/>
    <property type="match status" value="2"/>
</dbReference>
<gene>
    <name evidence="4" type="ORF">Ctob_005621</name>
</gene>
<dbReference type="PANTHER" id="PTHR12455:SF0">
    <property type="entry name" value="NUCLEOLAR COMPLEX PROTEIN 4 HOMOLOG"/>
    <property type="match status" value="1"/>
</dbReference>
<dbReference type="InterPro" id="IPR027193">
    <property type="entry name" value="Noc4"/>
</dbReference>
<dbReference type="InterPro" id="IPR005612">
    <property type="entry name" value="CCAAT-binding_factor"/>
</dbReference>
<reference evidence="5" key="1">
    <citation type="journal article" date="2015" name="PLoS Genet.">
        <title>Genome Sequence and Transcriptome Analyses of Chrysochromulina tobin: Metabolic Tools for Enhanced Algal Fitness in the Prominent Order Prymnesiales (Haptophyceae).</title>
        <authorList>
            <person name="Hovde B.T."/>
            <person name="Deodato C.R."/>
            <person name="Hunsperger H.M."/>
            <person name="Ryken S.A."/>
            <person name="Yost W."/>
            <person name="Jha R.K."/>
            <person name="Patterson J."/>
            <person name="Monnat R.J. Jr."/>
            <person name="Barlow S.B."/>
            <person name="Starkenburg S.R."/>
            <person name="Cattolico R.A."/>
        </authorList>
    </citation>
    <scope>NUCLEOTIDE SEQUENCE</scope>
    <source>
        <strain evidence="5">CCMP291</strain>
    </source>
</reference>
<feature type="domain" description="CCAAT-binding factor" evidence="3">
    <location>
        <begin position="318"/>
        <end position="357"/>
    </location>
</feature>
<name>A0A0M0JJS9_9EUKA</name>
<dbReference type="OrthoDB" id="10263185at2759"/>
<dbReference type="GO" id="GO:0032040">
    <property type="term" value="C:small-subunit processome"/>
    <property type="evidence" value="ECO:0007669"/>
    <property type="project" value="TreeGrafter"/>
</dbReference>
<feature type="region of interest" description="Disordered" evidence="2">
    <location>
        <begin position="119"/>
        <end position="140"/>
    </location>
</feature>
<proteinExistence type="inferred from homology"/>
<dbReference type="AlphaFoldDB" id="A0A0M0JJS9"/>
<dbReference type="EMBL" id="JWZX01002844">
    <property type="protein sequence ID" value="KOO26483.1"/>
    <property type="molecule type" value="Genomic_DNA"/>
</dbReference>
<comment type="similarity">
    <text evidence="1">Belongs to the CBF/MAK21 family.</text>
</comment>
<evidence type="ECO:0000259" key="3">
    <source>
        <dbReference type="Pfam" id="PF03914"/>
    </source>
</evidence>
<accession>A0A0M0JJS9</accession>
<sequence>MLAAVEARHSRAGRVDPSMLDAAHGAYRLTLDALIHARTPPSQEVLERLRSAHLTHLDASFYLLSHVRRLARAEEAPPPKRVERLLTLLLLVKPPSKDVAPRAAVMLAAPPLPTKLTGKRARAAAAEEAEAGGGGSNSERAAELREWPPEAKQLLGKQRHRAAYDKAWRALLALPMPAPAFRQVLRALPEGILPHVPVPLRYCDVLSDGYARGGVEAVLALRGLFVLMTRHHLEYPHLYKQLYAVLTAEALNGAHRAVFAAELKLFLSSVALPAYLLAAFCKRLLPADPRGRYREISGDLGGGRGSAEDAALLAAIAAADPFRMEESDPAESMALDSSLWEVEQLRQHCCPTVASLAGLFAAPMLPMTAPVELEPLAALTYSSLGLLETRKRLREVPLAVRPPASLFGAPPPGMPPGMAPLLAGLNAWQ</sequence>
<evidence type="ECO:0000313" key="4">
    <source>
        <dbReference type="EMBL" id="KOO26483.1"/>
    </source>
</evidence>
<evidence type="ECO:0000256" key="1">
    <source>
        <dbReference type="ARBA" id="ARBA00007797"/>
    </source>
</evidence>
<protein>
    <submittedName>
        <fullName evidence="4">Nucleolar complex protein 4-like protein</fullName>
    </submittedName>
</protein>
<comment type="caution">
    <text evidence="4">The sequence shown here is derived from an EMBL/GenBank/DDBJ whole genome shotgun (WGS) entry which is preliminary data.</text>
</comment>